<dbReference type="OrthoDB" id="6106246at2"/>
<feature type="domain" description="SPOR" evidence="2">
    <location>
        <begin position="57"/>
        <end position="137"/>
    </location>
</feature>
<keyword evidence="1" id="KW-0812">Transmembrane</keyword>
<dbReference type="RefSeq" id="WP_013795906.1">
    <property type="nucleotide sequence ID" value="NC_015559.1"/>
</dbReference>
<keyword evidence="1" id="KW-0472">Membrane</keyword>
<dbReference type="Pfam" id="PF05036">
    <property type="entry name" value="SPOR"/>
    <property type="match status" value="1"/>
</dbReference>
<evidence type="ECO:0000313" key="4">
    <source>
        <dbReference type="Proteomes" id="UP000009230"/>
    </source>
</evidence>
<dbReference type="Gene3D" id="3.30.70.1070">
    <property type="entry name" value="Sporulation related repeat"/>
    <property type="match status" value="1"/>
</dbReference>
<dbReference type="GO" id="GO:0042834">
    <property type="term" value="F:peptidoglycan binding"/>
    <property type="evidence" value="ECO:0007669"/>
    <property type="project" value="InterPro"/>
</dbReference>
<evidence type="ECO:0000259" key="2">
    <source>
        <dbReference type="PROSITE" id="PS51724"/>
    </source>
</evidence>
<proteinExistence type="predicted"/>
<sequence>MNKTIIIYFFILLVGIILALFLPRQIASKHTDHAAYTVDSESLITPYLLSDMQLPSSNKEAEYTLRVGLFRKLGQATDKVETFQSDAPIHIIKAKDNQKEWFFILVGRYSSEFEAEQAKQELQDEGVSSTVSVWPATANNG</sequence>
<dbReference type="HOGENOM" id="CLU_1823049_0_0_6"/>
<keyword evidence="4" id="KW-1185">Reference proteome</keyword>
<dbReference type="Proteomes" id="UP000009230">
    <property type="component" value="Chromosome"/>
</dbReference>
<organism evidence="3 4">
    <name type="scientific">Marinomonas posidonica (strain CECT 7376 / NCIMB 14433 / IVIA-Po-181)</name>
    <dbReference type="NCBI Taxonomy" id="491952"/>
    <lineage>
        <taxon>Bacteria</taxon>
        <taxon>Pseudomonadati</taxon>
        <taxon>Pseudomonadota</taxon>
        <taxon>Gammaproteobacteria</taxon>
        <taxon>Oceanospirillales</taxon>
        <taxon>Oceanospirillaceae</taxon>
        <taxon>Marinomonas</taxon>
    </lineage>
</organism>
<dbReference type="InterPro" id="IPR036680">
    <property type="entry name" value="SPOR-like_sf"/>
</dbReference>
<dbReference type="SUPFAM" id="SSF110997">
    <property type="entry name" value="Sporulation related repeat"/>
    <property type="match status" value="1"/>
</dbReference>
<dbReference type="PROSITE" id="PS51724">
    <property type="entry name" value="SPOR"/>
    <property type="match status" value="1"/>
</dbReference>
<dbReference type="EMBL" id="CP002771">
    <property type="protein sequence ID" value="AEF54431.1"/>
    <property type="molecule type" value="Genomic_DNA"/>
</dbReference>
<dbReference type="KEGG" id="mpc:Mar181_1388"/>
<dbReference type="eggNOG" id="ENOG502ZKEN">
    <property type="taxonomic scope" value="Bacteria"/>
</dbReference>
<reference evidence="3 4" key="1">
    <citation type="journal article" date="2012" name="Stand. Genomic Sci.">
        <title>Complete genome sequence of Marinomonas posidonica type strain (IVIA-Po-181(T)).</title>
        <authorList>
            <person name="Lucas-Elio P."/>
            <person name="Goodwin L."/>
            <person name="Woyke T."/>
            <person name="Pitluck S."/>
            <person name="Nolan M."/>
            <person name="Kyrpides N.C."/>
            <person name="Detter J.C."/>
            <person name="Copeland A."/>
            <person name="Lu M."/>
            <person name="Bruce D."/>
            <person name="Detter C."/>
            <person name="Tapia R."/>
            <person name="Han S."/>
            <person name="Land M.L."/>
            <person name="Ivanova N."/>
            <person name="Mikhailova N."/>
            <person name="Johnston A.W."/>
            <person name="Sanchez-Amat A."/>
        </authorList>
    </citation>
    <scope>NUCLEOTIDE SEQUENCE [LARGE SCALE GENOMIC DNA]</scope>
    <source>
        <strain evidence="4">CECT 7376 / NCIMB 14433 / IVIA-Po-181</strain>
    </source>
</reference>
<dbReference type="AlphaFoldDB" id="F6CX78"/>
<protein>
    <submittedName>
        <fullName evidence="3">Sporulation domain-containing protein</fullName>
    </submittedName>
</protein>
<feature type="transmembrane region" description="Helical" evidence="1">
    <location>
        <begin position="6"/>
        <end position="23"/>
    </location>
</feature>
<evidence type="ECO:0000256" key="1">
    <source>
        <dbReference type="SAM" id="Phobius"/>
    </source>
</evidence>
<dbReference type="InterPro" id="IPR007730">
    <property type="entry name" value="SPOR-like_dom"/>
</dbReference>
<accession>F6CX78</accession>
<evidence type="ECO:0000313" key="3">
    <source>
        <dbReference type="EMBL" id="AEF54431.1"/>
    </source>
</evidence>
<name>F6CX78_MARPP</name>
<keyword evidence="1" id="KW-1133">Transmembrane helix</keyword>
<gene>
    <name evidence="3" type="ordered locus">Mar181_1388</name>
</gene>